<keyword evidence="3" id="KW-1185">Reference proteome</keyword>
<dbReference type="AlphaFoldDB" id="A0A6B0SEE4"/>
<feature type="region of interest" description="Disordered" evidence="1">
    <location>
        <begin position="1"/>
        <end position="38"/>
    </location>
</feature>
<sequence length="201" mass="22508">MDEKTEELRDIFMDVADDDTVTESQEDTHGSLASEEDVEARLRDAVSEMVDNLGVDTPLAVEDLATVVEAFYAGEDDAGIAEALDADVDPETVAHTRTDLHLLREDDTDPPFDYEALRDATLGDDASVSEFLADVDADEDTVDYYRSVVETREEIRRVNDRYRAEFENVLQDRELSERLTRSVHEDGLDGATEGQETDINL</sequence>
<dbReference type="OrthoDB" id="146450at2157"/>
<name>A0A6B0SEE4_9EURY</name>
<evidence type="ECO:0000256" key="1">
    <source>
        <dbReference type="SAM" id="MobiDB-lite"/>
    </source>
</evidence>
<gene>
    <name evidence="2" type="ORF">GRX66_04245</name>
</gene>
<comment type="caution">
    <text evidence="2">The sequence shown here is derived from an EMBL/GenBank/DDBJ whole genome shotgun (WGS) entry which is preliminary data.</text>
</comment>
<proteinExistence type="predicted"/>
<organism evidence="2 3">
    <name type="scientific">Halobacterium bonnevillei</name>
    <dbReference type="NCBI Taxonomy" id="2692200"/>
    <lineage>
        <taxon>Archaea</taxon>
        <taxon>Methanobacteriati</taxon>
        <taxon>Methanobacteriota</taxon>
        <taxon>Stenosarchaea group</taxon>
        <taxon>Halobacteria</taxon>
        <taxon>Halobacteriales</taxon>
        <taxon>Halobacteriaceae</taxon>
        <taxon>Halobacterium</taxon>
    </lineage>
</organism>
<dbReference type="Proteomes" id="UP000471521">
    <property type="component" value="Unassembled WGS sequence"/>
</dbReference>
<feature type="region of interest" description="Disordered" evidence="1">
    <location>
        <begin position="179"/>
        <end position="201"/>
    </location>
</feature>
<evidence type="ECO:0000313" key="3">
    <source>
        <dbReference type="Proteomes" id="UP000471521"/>
    </source>
</evidence>
<reference evidence="2 3" key="1">
    <citation type="submission" date="2019-12" db="EMBL/GenBank/DDBJ databases">
        <title>Isolation and characterization of three novel carbon monoxide-oxidizing members of Halobacteria from salione crusts and soils.</title>
        <authorList>
            <person name="Myers M.R."/>
            <person name="King G.M."/>
        </authorList>
    </citation>
    <scope>NUCLEOTIDE SEQUENCE [LARGE SCALE GENOMIC DNA]</scope>
    <source>
        <strain evidence="2 3">PCN9</strain>
    </source>
</reference>
<dbReference type="EMBL" id="WUUU01000017">
    <property type="protein sequence ID" value="MXR19848.1"/>
    <property type="molecule type" value="Genomic_DNA"/>
</dbReference>
<accession>A0A6B0SEE4</accession>
<evidence type="ECO:0000313" key="2">
    <source>
        <dbReference type="EMBL" id="MXR19848.1"/>
    </source>
</evidence>
<feature type="compositionally biased region" description="Acidic residues" evidence="1">
    <location>
        <begin position="15"/>
        <end position="25"/>
    </location>
</feature>
<dbReference type="RefSeq" id="WP_159525419.1">
    <property type="nucleotide sequence ID" value="NZ_WUUU01000017.1"/>
</dbReference>
<protein>
    <submittedName>
        <fullName evidence="2">Conditioned medium-induced protein 4</fullName>
    </submittedName>
</protein>
<feature type="compositionally biased region" description="Basic and acidic residues" evidence="1">
    <location>
        <begin position="1"/>
        <end position="12"/>
    </location>
</feature>